<dbReference type="PRINTS" id="PR01036">
    <property type="entry name" value="TCRTETB"/>
</dbReference>
<feature type="transmembrane region" description="Helical" evidence="8">
    <location>
        <begin position="293"/>
        <end position="312"/>
    </location>
</feature>
<gene>
    <name evidence="10" type="ORF">BDV41DRAFT_590211</name>
</gene>
<evidence type="ECO:0000256" key="2">
    <source>
        <dbReference type="ARBA" id="ARBA00008335"/>
    </source>
</evidence>
<organism evidence="10 11">
    <name type="scientific">Aspergillus transmontanensis</name>
    <dbReference type="NCBI Taxonomy" id="1034304"/>
    <lineage>
        <taxon>Eukaryota</taxon>
        <taxon>Fungi</taxon>
        <taxon>Dikarya</taxon>
        <taxon>Ascomycota</taxon>
        <taxon>Pezizomycotina</taxon>
        <taxon>Eurotiomycetes</taxon>
        <taxon>Eurotiomycetidae</taxon>
        <taxon>Eurotiales</taxon>
        <taxon>Aspergillaceae</taxon>
        <taxon>Aspergillus</taxon>
        <taxon>Aspergillus subgen. Circumdati</taxon>
    </lineage>
</organism>
<keyword evidence="3" id="KW-0813">Transport</keyword>
<comment type="subcellular location">
    <subcellularLocation>
        <location evidence="1">Membrane</location>
        <topology evidence="1">Multi-pass membrane protein</topology>
    </subcellularLocation>
</comment>
<dbReference type="InterPro" id="IPR020846">
    <property type="entry name" value="MFS_dom"/>
</dbReference>
<proteinExistence type="inferred from homology"/>
<dbReference type="PROSITE" id="PS00216">
    <property type="entry name" value="SUGAR_TRANSPORT_1"/>
    <property type="match status" value="1"/>
</dbReference>
<feature type="transmembrane region" description="Helical" evidence="8">
    <location>
        <begin position="398"/>
        <end position="416"/>
    </location>
</feature>
<dbReference type="AlphaFoldDB" id="A0A5N6WDR3"/>
<evidence type="ECO:0000313" key="10">
    <source>
        <dbReference type="EMBL" id="KAE8318556.1"/>
    </source>
</evidence>
<dbReference type="InterPro" id="IPR011701">
    <property type="entry name" value="MFS"/>
</dbReference>
<reference evidence="11" key="1">
    <citation type="submission" date="2019-04" db="EMBL/GenBank/DDBJ databases">
        <title>Friends and foes A comparative genomics studyof 23 Aspergillus species from section Flavi.</title>
        <authorList>
            <consortium name="DOE Joint Genome Institute"/>
            <person name="Kjaerbolling I."/>
            <person name="Vesth T."/>
            <person name="Frisvad J.C."/>
            <person name="Nybo J.L."/>
            <person name="Theobald S."/>
            <person name="Kildgaard S."/>
            <person name="Isbrandt T."/>
            <person name="Kuo A."/>
            <person name="Sato A."/>
            <person name="Lyhne E.K."/>
            <person name="Kogle M.E."/>
            <person name="Wiebenga A."/>
            <person name="Kun R.S."/>
            <person name="Lubbers R.J."/>
            <person name="Makela M.R."/>
            <person name="Barry K."/>
            <person name="Chovatia M."/>
            <person name="Clum A."/>
            <person name="Daum C."/>
            <person name="Haridas S."/>
            <person name="He G."/>
            <person name="LaButti K."/>
            <person name="Lipzen A."/>
            <person name="Mondo S."/>
            <person name="Riley R."/>
            <person name="Salamov A."/>
            <person name="Simmons B.A."/>
            <person name="Magnuson J.K."/>
            <person name="Henrissat B."/>
            <person name="Mortensen U.H."/>
            <person name="Larsen T.O."/>
            <person name="Devries R.P."/>
            <person name="Grigoriev I.V."/>
            <person name="Machida M."/>
            <person name="Baker S.E."/>
            <person name="Andersen M.R."/>
        </authorList>
    </citation>
    <scope>NUCLEOTIDE SEQUENCE [LARGE SCALE GENOMIC DNA]</scope>
    <source>
        <strain evidence="11">CBS 130015</strain>
    </source>
</reference>
<feature type="transmembrane region" description="Helical" evidence="8">
    <location>
        <begin position="448"/>
        <end position="468"/>
    </location>
</feature>
<keyword evidence="4 8" id="KW-0812">Transmembrane</keyword>
<feature type="transmembrane region" description="Helical" evidence="8">
    <location>
        <begin position="564"/>
        <end position="582"/>
    </location>
</feature>
<feature type="transmembrane region" description="Helical" evidence="8">
    <location>
        <begin position="318"/>
        <end position="337"/>
    </location>
</feature>
<dbReference type="Gene3D" id="1.20.1720.10">
    <property type="entry name" value="Multidrug resistance protein D"/>
    <property type="match status" value="1"/>
</dbReference>
<feature type="transmembrane region" description="Helical" evidence="8">
    <location>
        <begin position="480"/>
        <end position="501"/>
    </location>
</feature>
<feature type="transmembrane region" description="Helical" evidence="8">
    <location>
        <begin position="113"/>
        <end position="132"/>
    </location>
</feature>
<dbReference type="EMBL" id="ML738297">
    <property type="protein sequence ID" value="KAE8318556.1"/>
    <property type="molecule type" value="Genomic_DNA"/>
</dbReference>
<keyword evidence="7" id="KW-0325">Glycoprotein</keyword>
<dbReference type="Pfam" id="PF07690">
    <property type="entry name" value="MFS_1"/>
    <property type="match status" value="2"/>
</dbReference>
<dbReference type="PANTHER" id="PTHR23501">
    <property type="entry name" value="MAJOR FACILITATOR SUPERFAMILY"/>
    <property type="match status" value="1"/>
</dbReference>
<feature type="transmembrane region" description="Helical" evidence="8">
    <location>
        <begin position="76"/>
        <end position="101"/>
    </location>
</feature>
<dbReference type="PANTHER" id="PTHR23501:SF187">
    <property type="entry name" value="MAJOR FACILITATOR SUPERFAMILY (MFS) PROFILE DOMAIN-CONTAINING PROTEIN"/>
    <property type="match status" value="1"/>
</dbReference>
<evidence type="ECO:0000256" key="3">
    <source>
        <dbReference type="ARBA" id="ARBA00022448"/>
    </source>
</evidence>
<feature type="transmembrane region" description="Helical" evidence="8">
    <location>
        <begin position="144"/>
        <end position="163"/>
    </location>
</feature>
<name>A0A5N6WDR3_9EURO</name>
<feature type="transmembrane region" description="Helical" evidence="8">
    <location>
        <begin position="423"/>
        <end position="442"/>
    </location>
</feature>
<comment type="similarity">
    <text evidence="2">Belongs to the major facilitator superfamily.</text>
</comment>
<evidence type="ECO:0000313" key="11">
    <source>
        <dbReference type="Proteomes" id="UP000325433"/>
    </source>
</evidence>
<dbReference type="InterPro" id="IPR036259">
    <property type="entry name" value="MFS_trans_sf"/>
</dbReference>
<evidence type="ECO:0000256" key="5">
    <source>
        <dbReference type="ARBA" id="ARBA00022989"/>
    </source>
</evidence>
<keyword evidence="5 8" id="KW-1133">Transmembrane helix</keyword>
<feature type="transmembrane region" description="Helical" evidence="8">
    <location>
        <begin position="358"/>
        <end position="378"/>
    </location>
</feature>
<evidence type="ECO:0000259" key="9">
    <source>
        <dbReference type="PROSITE" id="PS50850"/>
    </source>
</evidence>
<sequence length="632" mass="68325">MTKSTVWKDGSVATEEFTRVTGQAPGAIQGETLKHCVRISRQLVIMSGSVASPAEHAGARSSITNDQATQKHPWRFWAIIIALSLTGLLSTIEGTIITSALPTITKALGGSSAYIWVPNAYFLASLAILPLVAQASDIFGRRPLLLMAVALFILGSGLCGGASSMRMLIAARTVQGLGGGAIALLINTVVTDLVPLRERGKYMALIQMTATIGAALGPFLGGLITDHSTWRWIFYLNIPIGGSKYRARILSCQHTLTRKTAAFVALFLFLHLNYERDQTWKQRLGRLDIAGNAIFIAAIIAVLIALTWGGAIYDWGTYHIVVPIVLGFVGIGLFITFEWTISKEPSFPRSTVSNRTSIAALILCFTHSICVYWTFYFLPIYFQAVQGVSAMRSGINTLPVFAGVLPFAILGGILLSKLGRYKPLHFLGFIPLTITMGLFSLLTADSSTAAWVCFQLLCSVGAGLLSGITLPAMQAPLDESLVAVTTGVWSFARGFGSVWGVTIPSAIYNNECRKNARSITDPAIAHYLTGGRAYEYSTKAFLDSIQDPASREQVVQVFQKSLRTVWLVAIAFAGLGLLVTLVEKEVKLRDKLNTKFGLDDKGGDELSDKLDTPIVILDKATHLCSSLCSFLV</sequence>
<dbReference type="GO" id="GO:0005886">
    <property type="term" value="C:plasma membrane"/>
    <property type="evidence" value="ECO:0007669"/>
    <property type="project" value="TreeGrafter"/>
</dbReference>
<keyword evidence="11" id="KW-1185">Reference proteome</keyword>
<dbReference type="CDD" id="cd17502">
    <property type="entry name" value="MFS_Azr1_MDR_like"/>
    <property type="match status" value="1"/>
</dbReference>
<evidence type="ECO:0000256" key="6">
    <source>
        <dbReference type="ARBA" id="ARBA00023136"/>
    </source>
</evidence>
<protein>
    <submittedName>
        <fullName evidence="10">Major facilitator superfamily domain-containing protein</fullName>
    </submittedName>
</protein>
<dbReference type="Proteomes" id="UP000325433">
    <property type="component" value="Unassembled WGS sequence"/>
</dbReference>
<dbReference type="SUPFAM" id="SSF103473">
    <property type="entry name" value="MFS general substrate transporter"/>
    <property type="match status" value="2"/>
</dbReference>
<evidence type="ECO:0000256" key="1">
    <source>
        <dbReference type="ARBA" id="ARBA00004141"/>
    </source>
</evidence>
<evidence type="ECO:0000256" key="7">
    <source>
        <dbReference type="ARBA" id="ARBA00023180"/>
    </source>
</evidence>
<dbReference type="Gene3D" id="1.20.1250.20">
    <property type="entry name" value="MFS general substrate transporter like domains"/>
    <property type="match status" value="1"/>
</dbReference>
<dbReference type="GO" id="GO:0022857">
    <property type="term" value="F:transmembrane transporter activity"/>
    <property type="evidence" value="ECO:0007669"/>
    <property type="project" value="InterPro"/>
</dbReference>
<dbReference type="InterPro" id="IPR005829">
    <property type="entry name" value="Sugar_transporter_CS"/>
</dbReference>
<feature type="transmembrane region" description="Helical" evidence="8">
    <location>
        <begin position="169"/>
        <end position="190"/>
    </location>
</feature>
<feature type="transmembrane region" description="Helical" evidence="8">
    <location>
        <begin position="202"/>
        <end position="224"/>
    </location>
</feature>
<feature type="domain" description="Major facilitator superfamily (MFS) profile" evidence="9">
    <location>
        <begin position="79"/>
        <end position="587"/>
    </location>
</feature>
<evidence type="ECO:0000256" key="8">
    <source>
        <dbReference type="SAM" id="Phobius"/>
    </source>
</evidence>
<accession>A0A5N6WDR3</accession>
<dbReference type="PROSITE" id="PS50850">
    <property type="entry name" value="MFS"/>
    <property type="match status" value="1"/>
</dbReference>
<keyword evidence="6 8" id="KW-0472">Membrane</keyword>
<evidence type="ECO:0000256" key="4">
    <source>
        <dbReference type="ARBA" id="ARBA00022692"/>
    </source>
</evidence>